<dbReference type="InterPro" id="IPR010071">
    <property type="entry name" value="AA_adenyl_dom"/>
</dbReference>
<evidence type="ECO:0000256" key="5">
    <source>
        <dbReference type="SAM" id="MobiDB-lite"/>
    </source>
</evidence>
<dbReference type="Gene3D" id="3.30.300.30">
    <property type="match status" value="1"/>
</dbReference>
<dbReference type="InterPro" id="IPR020806">
    <property type="entry name" value="PKS_PP-bd"/>
</dbReference>
<keyword evidence="4" id="KW-0597">Phosphoprotein</keyword>
<dbReference type="Gene3D" id="3.30.559.30">
    <property type="entry name" value="Nonribosomal peptide synthetase, condensation domain"/>
    <property type="match status" value="1"/>
</dbReference>
<evidence type="ECO:0000313" key="7">
    <source>
        <dbReference type="EMBL" id="MBD0419398.1"/>
    </source>
</evidence>
<dbReference type="SUPFAM" id="SSF52777">
    <property type="entry name" value="CoA-dependent acyltransferases"/>
    <property type="match status" value="1"/>
</dbReference>
<feature type="region of interest" description="Disordered" evidence="5">
    <location>
        <begin position="591"/>
        <end position="612"/>
    </location>
</feature>
<accession>A0A926KZ44</accession>
<dbReference type="GO" id="GO:0017000">
    <property type="term" value="P:antibiotic biosynthetic process"/>
    <property type="evidence" value="ECO:0007669"/>
    <property type="project" value="UniProtKB-ARBA"/>
</dbReference>
<dbReference type="InterPro" id="IPR000873">
    <property type="entry name" value="AMP-dep_synth/lig_dom"/>
</dbReference>
<comment type="similarity">
    <text evidence="2">Belongs to the ATP-dependent AMP-binding enzyme family.</text>
</comment>
<feature type="compositionally biased region" description="Low complexity" evidence="5">
    <location>
        <begin position="657"/>
        <end position="670"/>
    </location>
</feature>
<dbReference type="FunFam" id="3.40.50.980:FF:000001">
    <property type="entry name" value="Non-ribosomal peptide synthetase"/>
    <property type="match status" value="1"/>
</dbReference>
<dbReference type="InterPro" id="IPR036736">
    <property type="entry name" value="ACP-like_sf"/>
</dbReference>
<proteinExistence type="inferred from homology"/>
<dbReference type="Pfam" id="PF13193">
    <property type="entry name" value="AMP-binding_C"/>
    <property type="match status" value="1"/>
</dbReference>
<evidence type="ECO:0000313" key="8">
    <source>
        <dbReference type="Proteomes" id="UP000621210"/>
    </source>
</evidence>
<dbReference type="AlphaFoldDB" id="A0A926KZ44"/>
<feature type="domain" description="Carrier" evidence="6">
    <location>
        <begin position="671"/>
        <end position="746"/>
    </location>
</feature>
<keyword evidence="3" id="KW-0596">Phosphopantetheine</keyword>
<reference evidence="7" key="1">
    <citation type="submission" date="2020-09" db="EMBL/GenBank/DDBJ databases">
        <title>Streptomyces grisecoloratus sp. nov., isolated from cotton soil.</title>
        <authorList>
            <person name="Xing L."/>
        </authorList>
    </citation>
    <scope>NUCLEOTIDE SEQUENCE</scope>
    <source>
        <strain evidence="7">TRM S81-3</strain>
    </source>
</reference>
<dbReference type="InterPro" id="IPR025110">
    <property type="entry name" value="AMP-bd_C"/>
</dbReference>
<dbReference type="InterPro" id="IPR009081">
    <property type="entry name" value="PP-bd_ACP"/>
</dbReference>
<dbReference type="EMBL" id="JACVQF010000179">
    <property type="protein sequence ID" value="MBD0419398.1"/>
    <property type="molecule type" value="Genomic_DNA"/>
</dbReference>
<gene>
    <name evidence="7" type="ORF">H0H10_09535</name>
</gene>
<dbReference type="InterPro" id="IPR020845">
    <property type="entry name" value="AMP-binding_CS"/>
</dbReference>
<dbReference type="GO" id="GO:0031177">
    <property type="term" value="F:phosphopantetheine binding"/>
    <property type="evidence" value="ECO:0007669"/>
    <property type="project" value="InterPro"/>
</dbReference>
<protein>
    <submittedName>
        <fullName evidence="7">Amino acid adenylation domain-containing protein</fullName>
    </submittedName>
</protein>
<evidence type="ECO:0000256" key="1">
    <source>
        <dbReference type="ARBA" id="ARBA00001957"/>
    </source>
</evidence>
<evidence type="ECO:0000256" key="2">
    <source>
        <dbReference type="ARBA" id="ARBA00006432"/>
    </source>
</evidence>
<dbReference type="GO" id="GO:0043041">
    <property type="term" value="P:amino acid activation for nonribosomal peptide biosynthetic process"/>
    <property type="evidence" value="ECO:0007669"/>
    <property type="project" value="TreeGrafter"/>
</dbReference>
<dbReference type="SUPFAM" id="SSF47336">
    <property type="entry name" value="ACP-like"/>
    <property type="match status" value="1"/>
</dbReference>
<dbReference type="Proteomes" id="UP000621210">
    <property type="component" value="Unassembled WGS sequence"/>
</dbReference>
<organism evidence="7 8">
    <name type="scientific">Streptomyces griseicoloratus</name>
    <dbReference type="NCBI Taxonomy" id="2752516"/>
    <lineage>
        <taxon>Bacteria</taxon>
        <taxon>Bacillati</taxon>
        <taxon>Actinomycetota</taxon>
        <taxon>Actinomycetes</taxon>
        <taxon>Kitasatosporales</taxon>
        <taxon>Streptomycetaceae</taxon>
        <taxon>Streptomyces</taxon>
    </lineage>
</organism>
<dbReference type="Pfam" id="PF00501">
    <property type="entry name" value="AMP-binding"/>
    <property type="match status" value="1"/>
</dbReference>
<dbReference type="PROSITE" id="PS00455">
    <property type="entry name" value="AMP_BINDING"/>
    <property type="match status" value="1"/>
</dbReference>
<dbReference type="FunFam" id="2.30.38.10:FF:000001">
    <property type="entry name" value="Non-ribosomal peptide synthetase PvdI"/>
    <property type="match status" value="1"/>
</dbReference>
<dbReference type="PANTHER" id="PTHR45527">
    <property type="entry name" value="NONRIBOSOMAL PEPTIDE SYNTHETASE"/>
    <property type="match status" value="1"/>
</dbReference>
<dbReference type="Gene3D" id="2.30.38.10">
    <property type="entry name" value="Luciferase, Domain 3"/>
    <property type="match status" value="1"/>
</dbReference>
<sequence length="766" mass="79209">HAPLALAQAASGVPGGSPLFTSVFNYRHNRAAAQVVGQAASRAGGTGTVTGLDGVSALLTRERTNYPVAVAVDDLGTGFTLTVDAVAPVGAEAVCTLLHTCLDHLVAALEDAPQTACAEVDVLPAAELRRVVQDWNDTDAPLPPRTAAELFEAQVARTPDATAVVAEGTDLTYAGLDARAGRLAHVLRAHGVVAESVVGLCLTGRVEMITAMLAVWKAGGTCLPLDPGHPAERLGFMVADSGARLVVGTDATTAGLSGTGIPVLRLDATEVATAIRTAPQTPPDVETAHQQTAYVIYTSGSTGRPKGVAVPHTGLASLVAAQTARFAVDGSSRMLQFASPSFDAAVSEILVALSSGARLVLPRVDELLPGPDLAHLVAHHGITHATLPPAVLAVLSPQGLESVTTLVSAGEPLTGELVTRWAAGRRLINAYGPTEATVCATMSGPLSPGDAPHIGTPISNVRVYVLDEHLAPVPAGVAGDLYVAGAGLARGYVGHAQLTGERFVACPFGGSGERMYRSGDRVRWTADGRLVFVGRADDQVKIRGFRIEPGEVQAVLAGHPELAQVAVVVREGADPGDARLVAYAVPAHAETADVPGHGGTDEVPGHGGTADVPRSELADAVRAYAADRLPPYLVPSAVVVLDALPLTVNGKLDRDALPAPDTAPAAGPGREPATEHERILCEAFAHVLGLPSVWADDDFFALGGHSLLATRLVSRVRTVLGVELPMRAVFRTPTPAGLADRLAIPSDQPRKARPALRPMRKQEESR</sequence>
<dbReference type="PROSITE" id="PS50075">
    <property type="entry name" value="CARRIER"/>
    <property type="match status" value="1"/>
</dbReference>
<dbReference type="FunFam" id="3.40.50.12780:FF:000012">
    <property type="entry name" value="Non-ribosomal peptide synthetase"/>
    <property type="match status" value="1"/>
</dbReference>
<dbReference type="GO" id="GO:0005737">
    <property type="term" value="C:cytoplasm"/>
    <property type="evidence" value="ECO:0007669"/>
    <property type="project" value="TreeGrafter"/>
</dbReference>
<evidence type="ECO:0000256" key="4">
    <source>
        <dbReference type="ARBA" id="ARBA00022553"/>
    </source>
</evidence>
<dbReference type="PANTHER" id="PTHR45527:SF1">
    <property type="entry name" value="FATTY ACID SYNTHASE"/>
    <property type="match status" value="1"/>
</dbReference>
<dbReference type="InterPro" id="IPR045851">
    <property type="entry name" value="AMP-bd_C_sf"/>
</dbReference>
<dbReference type="Gene3D" id="3.40.50.980">
    <property type="match status" value="2"/>
</dbReference>
<name>A0A926KZ44_9ACTN</name>
<dbReference type="SUPFAM" id="SSF56801">
    <property type="entry name" value="Acetyl-CoA synthetase-like"/>
    <property type="match status" value="1"/>
</dbReference>
<feature type="region of interest" description="Disordered" evidence="5">
    <location>
        <begin position="740"/>
        <end position="766"/>
    </location>
</feature>
<dbReference type="SMART" id="SM00823">
    <property type="entry name" value="PKS_PP"/>
    <property type="match status" value="1"/>
</dbReference>
<dbReference type="InterPro" id="IPR006162">
    <property type="entry name" value="Ppantetheine_attach_site"/>
</dbReference>
<dbReference type="RefSeq" id="WP_188180427.1">
    <property type="nucleotide sequence ID" value="NZ_JACVQF010000179.1"/>
</dbReference>
<evidence type="ECO:0000256" key="3">
    <source>
        <dbReference type="ARBA" id="ARBA00022450"/>
    </source>
</evidence>
<dbReference type="Pfam" id="PF00550">
    <property type="entry name" value="PP-binding"/>
    <property type="match status" value="1"/>
</dbReference>
<feature type="non-terminal residue" evidence="7">
    <location>
        <position position="1"/>
    </location>
</feature>
<evidence type="ECO:0000259" key="6">
    <source>
        <dbReference type="PROSITE" id="PS50075"/>
    </source>
</evidence>
<dbReference type="Gene3D" id="3.40.50.1820">
    <property type="entry name" value="alpha/beta hydrolase"/>
    <property type="match status" value="1"/>
</dbReference>
<dbReference type="PROSITE" id="PS00012">
    <property type="entry name" value="PHOSPHOPANTETHEINE"/>
    <property type="match status" value="1"/>
</dbReference>
<feature type="region of interest" description="Disordered" evidence="5">
    <location>
        <begin position="653"/>
        <end position="674"/>
    </location>
</feature>
<comment type="cofactor">
    <cofactor evidence="1">
        <name>pantetheine 4'-phosphate</name>
        <dbReference type="ChEBI" id="CHEBI:47942"/>
    </cofactor>
</comment>
<dbReference type="GO" id="GO:0072330">
    <property type="term" value="P:monocarboxylic acid biosynthetic process"/>
    <property type="evidence" value="ECO:0007669"/>
    <property type="project" value="UniProtKB-ARBA"/>
</dbReference>
<comment type="caution">
    <text evidence="7">The sequence shown here is derived from an EMBL/GenBank/DDBJ whole genome shotgun (WGS) entry which is preliminary data.</text>
</comment>
<dbReference type="FunFam" id="1.10.1200.10:FF:000016">
    <property type="entry name" value="Non-ribosomal peptide synthase"/>
    <property type="match status" value="1"/>
</dbReference>
<dbReference type="GO" id="GO:0044550">
    <property type="term" value="P:secondary metabolite biosynthetic process"/>
    <property type="evidence" value="ECO:0007669"/>
    <property type="project" value="TreeGrafter"/>
</dbReference>
<dbReference type="NCBIfam" id="TIGR01733">
    <property type="entry name" value="AA-adenyl-dom"/>
    <property type="match status" value="1"/>
</dbReference>
<reference evidence="7" key="2">
    <citation type="submission" date="2020-09" db="EMBL/GenBank/DDBJ databases">
        <authorList>
            <person name="Luo X."/>
        </authorList>
    </citation>
    <scope>NUCLEOTIDE SEQUENCE</scope>
    <source>
        <strain evidence="7">TRM S81-3</strain>
    </source>
</reference>
<dbReference type="InterPro" id="IPR029058">
    <property type="entry name" value="AB_hydrolase_fold"/>
</dbReference>
<keyword evidence="8" id="KW-1185">Reference proteome</keyword>